<name>A0A327KPD4_9BRAD</name>
<keyword evidence="3" id="KW-1185">Reference proteome</keyword>
<evidence type="ECO:0000313" key="2">
    <source>
        <dbReference type="EMBL" id="RAI39192.1"/>
    </source>
</evidence>
<dbReference type="EMBL" id="NPEU01000086">
    <property type="protein sequence ID" value="RAI39192.1"/>
    <property type="molecule type" value="Genomic_DNA"/>
</dbReference>
<keyword evidence="1" id="KW-0732">Signal</keyword>
<feature type="signal peptide" evidence="1">
    <location>
        <begin position="1"/>
        <end position="24"/>
    </location>
</feature>
<evidence type="ECO:0000313" key="3">
    <source>
        <dbReference type="Proteomes" id="UP000248863"/>
    </source>
</evidence>
<reference evidence="2 3" key="1">
    <citation type="submission" date="2017-07" db="EMBL/GenBank/DDBJ databases">
        <title>Draft Genome Sequences of Select Purple Nonsulfur Bacteria.</title>
        <authorList>
            <person name="Lasarre B."/>
            <person name="Mckinlay J.B."/>
        </authorList>
    </citation>
    <scope>NUCLEOTIDE SEQUENCE [LARGE SCALE GENOMIC DNA]</scope>
    <source>
        <strain evidence="2 3">DSM 11907</strain>
    </source>
</reference>
<gene>
    <name evidence="2" type="ORF">CH338_10200</name>
</gene>
<dbReference type="Proteomes" id="UP000248863">
    <property type="component" value="Unassembled WGS sequence"/>
</dbReference>
<feature type="chain" id="PRO_5016338479" evidence="1">
    <location>
        <begin position="25"/>
        <end position="146"/>
    </location>
</feature>
<comment type="caution">
    <text evidence="2">The sequence shown here is derived from an EMBL/GenBank/DDBJ whole genome shotgun (WGS) entry which is preliminary data.</text>
</comment>
<organism evidence="2 3">
    <name type="scientific">Rhodoplanes elegans</name>
    <dbReference type="NCBI Taxonomy" id="29408"/>
    <lineage>
        <taxon>Bacteria</taxon>
        <taxon>Pseudomonadati</taxon>
        <taxon>Pseudomonadota</taxon>
        <taxon>Alphaproteobacteria</taxon>
        <taxon>Hyphomicrobiales</taxon>
        <taxon>Nitrobacteraceae</taxon>
        <taxon>Rhodoplanes</taxon>
    </lineage>
</organism>
<dbReference type="RefSeq" id="WP_111356993.1">
    <property type="nucleotide sequence ID" value="NZ_NHSK01000004.1"/>
</dbReference>
<evidence type="ECO:0000256" key="1">
    <source>
        <dbReference type="SAM" id="SignalP"/>
    </source>
</evidence>
<sequence length="146" mass="16078">MLTKRNVLLGAGALALAPVLPPEAAEPTLEDLLGPENLARARADPEWSWLVDETGRLRVSEGFRAPFASFLCQPRLIDIRSDPGMRGHDIFAVHLFHRHGRLPPLLIFDFIEDRPSGSREPGEGLRLVPDGYVGPLPPPHQALAWA</sequence>
<protein>
    <submittedName>
        <fullName evidence="2">Uncharacterized protein</fullName>
    </submittedName>
</protein>
<accession>A0A327KPD4</accession>
<proteinExistence type="predicted"/>
<dbReference type="AlphaFoldDB" id="A0A327KPD4"/>